<dbReference type="Proteomes" id="UP001521785">
    <property type="component" value="Unassembled WGS sequence"/>
</dbReference>
<name>A0ABR3QNX4_9PLEO</name>
<comment type="caution">
    <text evidence="1">The sequence shown here is derived from an EMBL/GenBank/DDBJ whole genome shotgun (WGS) entry which is preliminary data.</text>
</comment>
<dbReference type="EMBL" id="JAKJXO020000018">
    <property type="protein sequence ID" value="KAL1593845.1"/>
    <property type="molecule type" value="Genomic_DNA"/>
</dbReference>
<gene>
    <name evidence="1" type="ORF">SLS60_010578</name>
</gene>
<organism evidence="1 2">
    <name type="scientific">Paraconiothyrium brasiliense</name>
    <dbReference type="NCBI Taxonomy" id="300254"/>
    <lineage>
        <taxon>Eukaryota</taxon>
        <taxon>Fungi</taxon>
        <taxon>Dikarya</taxon>
        <taxon>Ascomycota</taxon>
        <taxon>Pezizomycotina</taxon>
        <taxon>Dothideomycetes</taxon>
        <taxon>Pleosporomycetidae</taxon>
        <taxon>Pleosporales</taxon>
        <taxon>Massarineae</taxon>
        <taxon>Didymosphaeriaceae</taxon>
        <taxon>Paraconiothyrium</taxon>
    </lineage>
</organism>
<accession>A0ABR3QNX4</accession>
<reference evidence="1 2" key="1">
    <citation type="submission" date="2024-02" db="EMBL/GenBank/DDBJ databases">
        <title>De novo assembly and annotation of 12 fungi associated with fruit tree decline syndrome in Ontario, Canada.</title>
        <authorList>
            <person name="Sulman M."/>
            <person name="Ellouze W."/>
            <person name="Ilyukhin E."/>
        </authorList>
    </citation>
    <scope>NUCLEOTIDE SEQUENCE [LARGE SCALE GENOMIC DNA]</scope>
    <source>
        <strain evidence="1 2">M42-189</strain>
    </source>
</reference>
<sequence>MCSRESKYQGSIFDPTISVLTTLITANQTLSSNVEISITRLHRLNPVLHTAPLYSATGEATCIEAVAITETALASINQYTALYAPLFDASDSITMLRQTGVVFAGDVSDGSEVTAADEANIRKVISTMKAVVEYHEGRIRGLESLFRDRLDWIQLQRRLEREKDEILLAGIGERRVLGREEIENMLDRNAIMKTHDKADETEIN</sequence>
<protein>
    <submittedName>
        <fullName evidence="1">Uncharacterized protein</fullName>
    </submittedName>
</protein>
<evidence type="ECO:0000313" key="2">
    <source>
        <dbReference type="Proteomes" id="UP001521785"/>
    </source>
</evidence>
<keyword evidence="2" id="KW-1185">Reference proteome</keyword>
<proteinExistence type="predicted"/>
<evidence type="ECO:0000313" key="1">
    <source>
        <dbReference type="EMBL" id="KAL1593845.1"/>
    </source>
</evidence>